<dbReference type="NCBIfam" id="NF006755">
    <property type="entry name" value="PRK09275.1"/>
    <property type="match status" value="1"/>
</dbReference>
<dbReference type="InterPro" id="IPR022518">
    <property type="entry name" value="Aspartate_4-decarboxylase"/>
</dbReference>
<dbReference type="PANTHER" id="PTHR46383:SF1">
    <property type="entry name" value="ASPARTATE AMINOTRANSFERASE"/>
    <property type="match status" value="1"/>
</dbReference>
<dbReference type="CDD" id="cd00609">
    <property type="entry name" value="AAT_like"/>
    <property type="match status" value="1"/>
</dbReference>
<sequence length="530" mass="59186">MSKDYQSLANLSPFELKDELIKIASSKANRLMLNAGRGNPNFLATTPRRAFFRLGLFAAAESELSYSYMTVGVGGLAKIEGIEGRFERYIAEHRDQEGVRFLGKSLSYVRDQLGLDPASFLHEMVDGILGCNYPVPPRMLNVSEQIVRQYIIREMAGGAVPAESVDLFAVEGGTAAMAYIFESMKLNGLLKAGDKVAIGMPVFTPYIEIPELAQYALEEVAINADPEAGWQYPDAELDKLKDPAIKVFFCVNPSNPPSVKMDQRSLERIRSIVADHRPDLMILTDDVYGTFADEFLSLFAICPKNTLLVYSFSKYFGATGWRLGVIAAHKDNVFDSALGKLSEQEKQALDHRYRSLLPDVRSLKFIDRLVADSRAVALNHTAGLSTPQQVQMALFSLFALMDEADDYKQTLKQLIRRREATLYRELGMPPLKDSNAVNYYTLLDLQEVTSKLYGEAFSKWAVKQSSTGDMLFRIAEETGIVLLPGRGFGSDRPSGRASLANLNEYEYAAIGRALRKMADELYKEYIKQNQ</sequence>
<dbReference type="PROSITE" id="PS00105">
    <property type="entry name" value="AA_TRANSFER_CLASS_1"/>
    <property type="match status" value="1"/>
</dbReference>
<keyword evidence="5" id="KW-0663">Pyridoxal phosphate</keyword>
<dbReference type="Gene3D" id="3.40.640.10">
    <property type="entry name" value="Type I PLP-dependent aspartate aminotransferase-like (Major domain)"/>
    <property type="match status" value="1"/>
</dbReference>
<dbReference type="EC" id="2.6.1.-" evidence="6"/>
<dbReference type="RefSeq" id="WP_369340576.1">
    <property type="nucleotide sequence ID" value="NZ_JBFYGN010000049.1"/>
</dbReference>
<comment type="caution">
    <text evidence="8">The sequence shown here is derived from an EMBL/GenBank/DDBJ whole genome shotgun (WGS) entry which is preliminary data.</text>
</comment>
<gene>
    <name evidence="8" type="ORF">AB6724_21470</name>
</gene>
<evidence type="ECO:0000259" key="7">
    <source>
        <dbReference type="Pfam" id="PF00155"/>
    </source>
</evidence>
<evidence type="ECO:0000256" key="2">
    <source>
        <dbReference type="ARBA" id="ARBA00007441"/>
    </source>
</evidence>
<dbReference type="InterPro" id="IPR004838">
    <property type="entry name" value="NHTrfase_class1_PyrdxlP-BS"/>
</dbReference>
<evidence type="ECO:0000256" key="4">
    <source>
        <dbReference type="ARBA" id="ARBA00022679"/>
    </source>
</evidence>
<dbReference type="Proteomes" id="UP001561046">
    <property type="component" value="Unassembled WGS sequence"/>
</dbReference>
<dbReference type="EMBL" id="JBFYGN010000049">
    <property type="protein sequence ID" value="MEX8195406.1"/>
    <property type="molecule type" value="Genomic_DNA"/>
</dbReference>
<evidence type="ECO:0000256" key="6">
    <source>
        <dbReference type="RuleBase" id="RU000481"/>
    </source>
</evidence>
<protein>
    <recommendedName>
        <fullName evidence="6">Aminotransferase</fullName>
        <ecNumber evidence="6">2.6.1.-</ecNumber>
    </recommendedName>
</protein>
<dbReference type="Pfam" id="PF00155">
    <property type="entry name" value="Aminotran_1_2"/>
    <property type="match status" value="1"/>
</dbReference>
<proteinExistence type="inferred from homology"/>
<evidence type="ECO:0000313" key="8">
    <source>
        <dbReference type="EMBL" id="MEX8195406.1"/>
    </source>
</evidence>
<organism evidence="8 9">
    <name type="scientific">Comamonas guangdongensis</name>
    <dbReference type="NCBI Taxonomy" id="510515"/>
    <lineage>
        <taxon>Bacteria</taxon>
        <taxon>Pseudomonadati</taxon>
        <taxon>Pseudomonadota</taxon>
        <taxon>Betaproteobacteria</taxon>
        <taxon>Burkholderiales</taxon>
        <taxon>Comamonadaceae</taxon>
        <taxon>Comamonas</taxon>
    </lineage>
</organism>
<dbReference type="GO" id="GO:0004069">
    <property type="term" value="F:L-aspartate:2-oxoglutarate aminotransferase activity"/>
    <property type="evidence" value="ECO:0007669"/>
    <property type="project" value="UniProtKB-EC"/>
</dbReference>
<keyword evidence="9" id="KW-1185">Reference proteome</keyword>
<dbReference type="PANTHER" id="PTHR46383">
    <property type="entry name" value="ASPARTATE AMINOTRANSFERASE"/>
    <property type="match status" value="1"/>
</dbReference>
<keyword evidence="4 6" id="KW-0808">Transferase</keyword>
<comment type="similarity">
    <text evidence="2 6">Belongs to the class-I pyridoxal-phosphate-dependent aminotransferase family.</text>
</comment>
<dbReference type="SUPFAM" id="SSF53383">
    <property type="entry name" value="PLP-dependent transferases"/>
    <property type="match status" value="1"/>
</dbReference>
<dbReference type="Gene3D" id="3.90.1150.10">
    <property type="entry name" value="Aspartate Aminotransferase, domain 1"/>
    <property type="match status" value="1"/>
</dbReference>
<accession>A0ABV4A0K5</accession>
<evidence type="ECO:0000256" key="1">
    <source>
        <dbReference type="ARBA" id="ARBA00001933"/>
    </source>
</evidence>
<evidence type="ECO:0000313" key="9">
    <source>
        <dbReference type="Proteomes" id="UP001561046"/>
    </source>
</evidence>
<keyword evidence="8" id="KW-0456">Lyase</keyword>
<evidence type="ECO:0000256" key="5">
    <source>
        <dbReference type="ARBA" id="ARBA00022898"/>
    </source>
</evidence>
<dbReference type="NCBIfam" id="TIGR03801">
    <property type="entry name" value="asp_4_decarbox"/>
    <property type="match status" value="1"/>
</dbReference>
<dbReference type="Gene3D" id="1.10.20.110">
    <property type="match status" value="1"/>
</dbReference>
<dbReference type="InterPro" id="IPR015422">
    <property type="entry name" value="PyrdxlP-dep_Trfase_small"/>
</dbReference>
<dbReference type="InterPro" id="IPR004839">
    <property type="entry name" value="Aminotransferase_I/II_large"/>
</dbReference>
<dbReference type="GO" id="GO:0047688">
    <property type="term" value="F:aspartate 4-decarboxylase activity"/>
    <property type="evidence" value="ECO:0007669"/>
    <property type="project" value="UniProtKB-EC"/>
</dbReference>
<evidence type="ECO:0000256" key="3">
    <source>
        <dbReference type="ARBA" id="ARBA00022576"/>
    </source>
</evidence>
<dbReference type="InterPro" id="IPR015421">
    <property type="entry name" value="PyrdxlP-dep_Trfase_major"/>
</dbReference>
<feature type="domain" description="Aminotransferase class I/classII large" evidence="7">
    <location>
        <begin position="190"/>
        <end position="507"/>
    </location>
</feature>
<comment type="cofactor">
    <cofactor evidence="1 6">
        <name>pyridoxal 5'-phosphate</name>
        <dbReference type="ChEBI" id="CHEBI:597326"/>
    </cofactor>
</comment>
<keyword evidence="3 6" id="KW-0032">Aminotransferase</keyword>
<dbReference type="InterPro" id="IPR015424">
    <property type="entry name" value="PyrdxlP-dep_Trfase"/>
</dbReference>
<name>A0ABV4A0K5_9BURK</name>
<dbReference type="InterPro" id="IPR050596">
    <property type="entry name" value="AspAT/PAT-like"/>
</dbReference>
<reference evidence="8 9" key="1">
    <citation type="journal article" date="2013" name="Int. J. Syst. Evol. Microbiol.">
        <title>Comamonas guangdongensis sp. nov., isolated from subterranean forest sediment, and emended description of the genus Comamonas.</title>
        <authorList>
            <person name="Zhang J."/>
            <person name="Wang Y."/>
            <person name="Zhou S."/>
            <person name="Wu C."/>
            <person name="He J."/>
            <person name="Li F."/>
        </authorList>
    </citation>
    <scope>NUCLEOTIDE SEQUENCE [LARGE SCALE GENOMIC DNA]</scope>
    <source>
        <strain evidence="8 9">CCTCC AB2011133</strain>
    </source>
</reference>